<evidence type="ECO:0000313" key="5">
    <source>
        <dbReference type="Proteomes" id="UP001218188"/>
    </source>
</evidence>
<feature type="region of interest" description="Disordered" evidence="2">
    <location>
        <begin position="1"/>
        <end position="129"/>
    </location>
</feature>
<feature type="region of interest" description="Disordered" evidence="2">
    <location>
        <begin position="222"/>
        <end position="273"/>
    </location>
</feature>
<dbReference type="PANTHER" id="PTHR34409">
    <property type="entry name" value="SET DOMAIN-CONTAINING PROTEIN"/>
    <property type="match status" value="1"/>
</dbReference>
<sequence>MEVDSPRYNPYPPTQGPPTGTEQYQLSVRPVSVNMGPPQAPSSRISDMQIDPQLLPIPNDGDRDLTEPASIARARGLVPASKVAGVRQVDKPKKRKRDASPPPHDSDDSDAPPAPKRGRPTGAPNYSKADIKVLLDYVQKEMPSGQKGWQEVHRRYDRYRRTNNRPKRDAKSLEHKYKGYLRLKKPTGEGVCPPEVKRAHEIEDMINAHVGARDVSDAVIISDSSDSSSDNDNYGANPGPSTSTHTAVAQRAPTPPLRRRLKKTAPDLVDKLSRAFDPDTLRAREEERARRSEQSSQVFLLSQQLRDAHAVSERLHNDLSIMQQHLHDAERERDVAQLELKMLDREAHRGHRDGYFARRDKRSRSRSARPHKTRYDEYDSDKENNYSHPPSELKYSILRKPPCCAHHLLSRPPTPGPSRLPRLVSPSPSRHTTPLVQGDSTLNPNHDGVELMVTPSRGGGAPFSFVISGPQSQQGKGKGKAPERY</sequence>
<organism evidence="4 5">
    <name type="scientific">Mycena alexandri</name>
    <dbReference type="NCBI Taxonomy" id="1745969"/>
    <lineage>
        <taxon>Eukaryota</taxon>
        <taxon>Fungi</taxon>
        <taxon>Dikarya</taxon>
        <taxon>Basidiomycota</taxon>
        <taxon>Agaricomycotina</taxon>
        <taxon>Agaricomycetes</taxon>
        <taxon>Agaricomycetidae</taxon>
        <taxon>Agaricales</taxon>
        <taxon>Marasmiineae</taxon>
        <taxon>Mycenaceae</taxon>
        <taxon>Mycena</taxon>
    </lineage>
</organism>
<name>A0AAD6RZB5_9AGAR</name>
<feature type="region of interest" description="Disordered" evidence="2">
    <location>
        <begin position="410"/>
        <end position="485"/>
    </location>
</feature>
<feature type="region of interest" description="Disordered" evidence="2">
    <location>
        <begin position="142"/>
        <end position="192"/>
    </location>
</feature>
<feature type="compositionally biased region" description="Basic and acidic residues" evidence="2">
    <location>
        <begin position="166"/>
        <end position="177"/>
    </location>
</feature>
<feature type="compositionally biased region" description="Low complexity" evidence="2">
    <location>
        <begin position="419"/>
        <end position="430"/>
    </location>
</feature>
<accession>A0AAD6RZB5</accession>
<feature type="compositionally biased region" description="Polar residues" evidence="2">
    <location>
        <begin position="431"/>
        <end position="444"/>
    </location>
</feature>
<feature type="compositionally biased region" description="Basic residues" evidence="2">
    <location>
        <begin position="155"/>
        <end position="165"/>
    </location>
</feature>
<feature type="coiled-coil region" evidence="1">
    <location>
        <begin position="312"/>
        <end position="346"/>
    </location>
</feature>
<feature type="region of interest" description="Disordered" evidence="2">
    <location>
        <begin position="351"/>
        <end position="390"/>
    </location>
</feature>
<feature type="compositionally biased region" description="Basic residues" evidence="2">
    <location>
        <begin position="359"/>
        <end position="372"/>
    </location>
</feature>
<comment type="caution">
    <text evidence="4">The sequence shown here is derived from an EMBL/GenBank/DDBJ whole genome shotgun (WGS) entry which is preliminary data.</text>
</comment>
<proteinExistence type="predicted"/>
<reference evidence="4" key="1">
    <citation type="submission" date="2023-03" db="EMBL/GenBank/DDBJ databases">
        <title>Massive genome expansion in bonnet fungi (Mycena s.s.) driven by repeated elements and novel gene families across ecological guilds.</title>
        <authorList>
            <consortium name="Lawrence Berkeley National Laboratory"/>
            <person name="Harder C.B."/>
            <person name="Miyauchi S."/>
            <person name="Viragh M."/>
            <person name="Kuo A."/>
            <person name="Thoen E."/>
            <person name="Andreopoulos B."/>
            <person name="Lu D."/>
            <person name="Skrede I."/>
            <person name="Drula E."/>
            <person name="Henrissat B."/>
            <person name="Morin E."/>
            <person name="Kohler A."/>
            <person name="Barry K."/>
            <person name="LaButti K."/>
            <person name="Morin E."/>
            <person name="Salamov A."/>
            <person name="Lipzen A."/>
            <person name="Mereny Z."/>
            <person name="Hegedus B."/>
            <person name="Baldrian P."/>
            <person name="Stursova M."/>
            <person name="Weitz H."/>
            <person name="Taylor A."/>
            <person name="Grigoriev I.V."/>
            <person name="Nagy L.G."/>
            <person name="Martin F."/>
            <person name="Kauserud H."/>
        </authorList>
    </citation>
    <scope>NUCLEOTIDE SEQUENCE</scope>
    <source>
        <strain evidence="4">CBHHK200</strain>
    </source>
</reference>
<evidence type="ECO:0000259" key="3">
    <source>
        <dbReference type="Pfam" id="PF20681"/>
    </source>
</evidence>
<dbReference type="EMBL" id="JARJCM010000636">
    <property type="protein sequence ID" value="KAJ7016032.1"/>
    <property type="molecule type" value="Genomic_DNA"/>
</dbReference>
<dbReference type="PANTHER" id="PTHR34409:SF1">
    <property type="entry name" value="MYB-LIKE DOMAIN-CONTAINING PROTEIN"/>
    <property type="match status" value="1"/>
</dbReference>
<protein>
    <recommendedName>
        <fullName evidence="3">DUF6818 domain-containing protein</fullName>
    </recommendedName>
</protein>
<feature type="compositionally biased region" description="Basic and acidic residues" evidence="2">
    <location>
        <begin position="264"/>
        <end position="273"/>
    </location>
</feature>
<evidence type="ECO:0000256" key="2">
    <source>
        <dbReference type="SAM" id="MobiDB-lite"/>
    </source>
</evidence>
<feature type="domain" description="DUF6818" evidence="3">
    <location>
        <begin position="143"/>
        <end position="218"/>
    </location>
</feature>
<dbReference type="Proteomes" id="UP001218188">
    <property type="component" value="Unassembled WGS sequence"/>
</dbReference>
<keyword evidence="5" id="KW-1185">Reference proteome</keyword>
<evidence type="ECO:0000256" key="1">
    <source>
        <dbReference type="SAM" id="Coils"/>
    </source>
</evidence>
<keyword evidence="1" id="KW-0175">Coiled coil</keyword>
<dbReference type="AlphaFoldDB" id="A0AAD6RZB5"/>
<feature type="compositionally biased region" description="Low complexity" evidence="2">
    <location>
        <begin position="222"/>
        <end position="233"/>
    </location>
</feature>
<dbReference type="Pfam" id="PF20681">
    <property type="entry name" value="DUF6818"/>
    <property type="match status" value="1"/>
</dbReference>
<gene>
    <name evidence="4" type="ORF">C8F04DRAFT_1283100</name>
</gene>
<evidence type="ECO:0000313" key="4">
    <source>
        <dbReference type="EMBL" id="KAJ7016032.1"/>
    </source>
</evidence>
<dbReference type="InterPro" id="IPR049203">
    <property type="entry name" value="DUF6818"/>
</dbReference>
<feature type="compositionally biased region" description="Basic and acidic residues" evidence="2">
    <location>
        <begin position="373"/>
        <end position="385"/>
    </location>
</feature>